<sequence>MHPYLRPLQSHDLFSLYHPSDIFRRGTAPNPNIHPCLFMRLTLGRNSSVHSKDDEKIKIPFYYPSRAIFLGSLHSDLRSTEILQKESFRLSYSCSGHQGMGFIIISHPVTRDITWDLFLFSSCWEQLFQQR</sequence>
<dbReference type="EMBL" id="BPLR01002138">
    <property type="protein sequence ID" value="GIX70416.1"/>
    <property type="molecule type" value="Genomic_DNA"/>
</dbReference>
<dbReference type="AlphaFoldDB" id="A0AAV4MED4"/>
<dbReference type="Proteomes" id="UP001054945">
    <property type="component" value="Unassembled WGS sequence"/>
</dbReference>
<gene>
    <name evidence="1" type="ORF">CEXT_807111</name>
</gene>
<name>A0AAV4MED4_CAEEX</name>
<protein>
    <submittedName>
        <fullName evidence="1">Uncharacterized protein</fullName>
    </submittedName>
</protein>
<evidence type="ECO:0000313" key="2">
    <source>
        <dbReference type="Proteomes" id="UP001054945"/>
    </source>
</evidence>
<comment type="caution">
    <text evidence="1">The sequence shown here is derived from an EMBL/GenBank/DDBJ whole genome shotgun (WGS) entry which is preliminary data.</text>
</comment>
<evidence type="ECO:0000313" key="1">
    <source>
        <dbReference type="EMBL" id="GIX70416.1"/>
    </source>
</evidence>
<reference evidence="1 2" key="1">
    <citation type="submission" date="2021-06" db="EMBL/GenBank/DDBJ databases">
        <title>Caerostris extrusa draft genome.</title>
        <authorList>
            <person name="Kono N."/>
            <person name="Arakawa K."/>
        </authorList>
    </citation>
    <scope>NUCLEOTIDE SEQUENCE [LARGE SCALE GENOMIC DNA]</scope>
</reference>
<organism evidence="1 2">
    <name type="scientific">Caerostris extrusa</name>
    <name type="common">Bark spider</name>
    <name type="synonym">Caerostris bankana</name>
    <dbReference type="NCBI Taxonomy" id="172846"/>
    <lineage>
        <taxon>Eukaryota</taxon>
        <taxon>Metazoa</taxon>
        <taxon>Ecdysozoa</taxon>
        <taxon>Arthropoda</taxon>
        <taxon>Chelicerata</taxon>
        <taxon>Arachnida</taxon>
        <taxon>Araneae</taxon>
        <taxon>Araneomorphae</taxon>
        <taxon>Entelegynae</taxon>
        <taxon>Araneoidea</taxon>
        <taxon>Araneidae</taxon>
        <taxon>Caerostris</taxon>
    </lineage>
</organism>
<proteinExistence type="predicted"/>
<accession>A0AAV4MED4</accession>
<keyword evidence="2" id="KW-1185">Reference proteome</keyword>